<name>A0A011PXY3_9PROT</name>
<evidence type="ECO:0000313" key="2">
    <source>
        <dbReference type="EMBL" id="EXI81725.1"/>
    </source>
</evidence>
<dbReference type="PATRIC" id="fig|1454003.3.peg.1071"/>
<gene>
    <name evidence="2" type="ORF">AW10_01033</name>
</gene>
<sequence length="113" mass="12631">MQINYSMAERDAEKRLLPLAQDLGIAVIINRPFAKASLFSQVRGKPLSEWVAEFDCASWAQFFLKFILAQPAVTCAIPATSKLQHLQDNLAAGLGRLPDAQQRVRMAEYLARI</sequence>
<dbReference type="SUPFAM" id="SSF51430">
    <property type="entry name" value="NAD(P)-linked oxidoreductase"/>
    <property type="match status" value="1"/>
</dbReference>
<reference evidence="2 3" key="1">
    <citation type="submission" date="2014-02" db="EMBL/GenBank/DDBJ databases">
        <title>Expanding our view of genomic diversity in Candidatus Accumulibacter clades.</title>
        <authorList>
            <person name="Skennerton C.T."/>
            <person name="Barr J.J."/>
            <person name="Slater F.R."/>
            <person name="Bond P.L."/>
            <person name="Tyson G.W."/>
        </authorList>
    </citation>
    <scope>NUCLEOTIDE SEQUENCE [LARGE SCALE GENOMIC DNA]</scope>
    <source>
        <strain evidence="3">BA-92</strain>
    </source>
</reference>
<organism evidence="2 3">
    <name type="scientific">Candidatus Accumulibacter appositus</name>
    <dbReference type="NCBI Taxonomy" id="1454003"/>
    <lineage>
        <taxon>Bacteria</taxon>
        <taxon>Pseudomonadati</taxon>
        <taxon>Pseudomonadota</taxon>
        <taxon>Betaproteobacteria</taxon>
        <taxon>Candidatus Accumulibacter</taxon>
    </lineage>
</organism>
<dbReference type="Gene3D" id="3.20.20.100">
    <property type="entry name" value="NADP-dependent oxidoreductase domain"/>
    <property type="match status" value="1"/>
</dbReference>
<dbReference type="EMBL" id="JEMX01000019">
    <property type="protein sequence ID" value="EXI81725.1"/>
    <property type="molecule type" value="Genomic_DNA"/>
</dbReference>
<dbReference type="InterPro" id="IPR036812">
    <property type="entry name" value="NAD(P)_OxRdtase_dom_sf"/>
</dbReference>
<proteinExistence type="predicted"/>
<dbReference type="STRING" id="1454003.AW10_01033"/>
<dbReference type="AlphaFoldDB" id="A0A011PXY3"/>
<accession>A0A011PXY3</accession>
<comment type="caution">
    <text evidence="2">The sequence shown here is derived from an EMBL/GenBank/DDBJ whole genome shotgun (WGS) entry which is preliminary data.</text>
</comment>
<evidence type="ECO:0000313" key="3">
    <source>
        <dbReference type="Proteomes" id="UP000021816"/>
    </source>
</evidence>
<protein>
    <submittedName>
        <fullName evidence="2">Aldo/keto reductase family protein</fullName>
    </submittedName>
</protein>
<dbReference type="Proteomes" id="UP000021816">
    <property type="component" value="Unassembled WGS sequence"/>
</dbReference>
<dbReference type="Pfam" id="PF00248">
    <property type="entry name" value="Aldo_ket_red"/>
    <property type="match status" value="1"/>
</dbReference>
<evidence type="ECO:0000259" key="1">
    <source>
        <dbReference type="Pfam" id="PF00248"/>
    </source>
</evidence>
<dbReference type="InterPro" id="IPR023210">
    <property type="entry name" value="NADP_OxRdtase_dom"/>
</dbReference>
<feature type="domain" description="NADP-dependent oxidoreductase" evidence="1">
    <location>
        <begin position="2"/>
        <end position="101"/>
    </location>
</feature>